<dbReference type="RefSeq" id="WP_147255938.1">
    <property type="nucleotide sequence ID" value="NZ_VIWU01000001.1"/>
</dbReference>
<evidence type="ECO:0000256" key="1">
    <source>
        <dbReference type="ARBA" id="ARBA00009437"/>
    </source>
</evidence>
<protein>
    <submittedName>
        <fullName evidence="6">DNA-binding transcriptional LysR family regulator</fullName>
    </submittedName>
</protein>
<gene>
    <name evidence="6" type="ORF">FHX44_112516</name>
</gene>
<dbReference type="GO" id="GO:0003700">
    <property type="term" value="F:DNA-binding transcription factor activity"/>
    <property type="evidence" value="ECO:0007669"/>
    <property type="project" value="InterPro"/>
</dbReference>
<dbReference type="SUPFAM" id="SSF53850">
    <property type="entry name" value="Periplasmic binding protein-like II"/>
    <property type="match status" value="1"/>
</dbReference>
<dbReference type="Proteomes" id="UP000321261">
    <property type="component" value="Unassembled WGS sequence"/>
</dbReference>
<dbReference type="InterPro" id="IPR036388">
    <property type="entry name" value="WH-like_DNA-bd_sf"/>
</dbReference>
<reference evidence="6 7" key="1">
    <citation type="submission" date="2019-06" db="EMBL/GenBank/DDBJ databases">
        <title>Sequencing the genomes of 1000 actinobacteria strains.</title>
        <authorList>
            <person name="Klenk H.-P."/>
        </authorList>
    </citation>
    <scope>NUCLEOTIDE SEQUENCE [LARGE SCALE GENOMIC DNA]</scope>
    <source>
        <strain evidence="6 7">DSM 45671</strain>
    </source>
</reference>
<evidence type="ECO:0000256" key="2">
    <source>
        <dbReference type="ARBA" id="ARBA00023015"/>
    </source>
</evidence>
<dbReference type="GO" id="GO:0032993">
    <property type="term" value="C:protein-DNA complex"/>
    <property type="evidence" value="ECO:0007669"/>
    <property type="project" value="TreeGrafter"/>
</dbReference>
<accession>A0A561SP62</accession>
<keyword evidence="4" id="KW-0804">Transcription</keyword>
<dbReference type="OrthoDB" id="79118at2"/>
<evidence type="ECO:0000259" key="5">
    <source>
        <dbReference type="PROSITE" id="PS50931"/>
    </source>
</evidence>
<evidence type="ECO:0000256" key="3">
    <source>
        <dbReference type="ARBA" id="ARBA00023125"/>
    </source>
</evidence>
<evidence type="ECO:0000313" key="7">
    <source>
        <dbReference type="Proteomes" id="UP000321261"/>
    </source>
</evidence>
<dbReference type="PRINTS" id="PR00039">
    <property type="entry name" value="HTHLYSR"/>
</dbReference>
<dbReference type="InterPro" id="IPR005119">
    <property type="entry name" value="LysR_subst-bd"/>
</dbReference>
<proteinExistence type="inferred from homology"/>
<feature type="domain" description="HTH lysR-type" evidence="5">
    <location>
        <begin position="1"/>
        <end position="58"/>
    </location>
</feature>
<keyword evidence="3 6" id="KW-0238">DNA-binding</keyword>
<dbReference type="InterPro" id="IPR036390">
    <property type="entry name" value="WH_DNA-bd_sf"/>
</dbReference>
<comment type="caution">
    <text evidence="6">The sequence shown here is derived from an EMBL/GenBank/DDBJ whole genome shotgun (WGS) entry which is preliminary data.</text>
</comment>
<dbReference type="Pfam" id="PF00126">
    <property type="entry name" value="HTH_1"/>
    <property type="match status" value="1"/>
</dbReference>
<dbReference type="Gene3D" id="1.10.10.10">
    <property type="entry name" value="Winged helix-like DNA-binding domain superfamily/Winged helix DNA-binding domain"/>
    <property type="match status" value="1"/>
</dbReference>
<dbReference type="InterPro" id="IPR000847">
    <property type="entry name" value="LysR_HTH_N"/>
</dbReference>
<dbReference type="PANTHER" id="PTHR30346">
    <property type="entry name" value="TRANSCRIPTIONAL DUAL REGULATOR HCAR-RELATED"/>
    <property type="match status" value="1"/>
</dbReference>
<dbReference type="PANTHER" id="PTHR30346:SF0">
    <property type="entry name" value="HCA OPERON TRANSCRIPTIONAL ACTIVATOR HCAR"/>
    <property type="match status" value="1"/>
</dbReference>
<dbReference type="EMBL" id="VIWU01000001">
    <property type="protein sequence ID" value="TWF76623.1"/>
    <property type="molecule type" value="Genomic_DNA"/>
</dbReference>
<keyword evidence="2" id="KW-0805">Transcription regulation</keyword>
<dbReference type="GO" id="GO:0003677">
    <property type="term" value="F:DNA binding"/>
    <property type="evidence" value="ECO:0007669"/>
    <property type="project" value="UniProtKB-KW"/>
</dbReference>
<dbReference type="Pfam" id="PF03466">
    <property type="entry name" value="LysR_substrate"/>
    <property type="match status" value="1"/>
</dbReference>
<dbReference type="Gene3D" id="3.40.190.10">
    <property type="entry name" value="Periplasmic binding protein-like II"/>
    <property type="match status" value="2"/>
</dbReference>
<dbReference type="PROSITE" id="PS50931">
    <property type="entry name" value="HTH_LYSR"/>
    <property type="match status" value="1"/>
</dbReference>
<dbReference type="SUPFAM" id="SSF46785">
    <property type="entry name" value="Winged helix' DNA-binding domain"/>
    <property type="match status" value="1"/>
</dbReference>
<sequence length="301" mass="33094">MEQREIEIFLMLADELHFGRAAERLHVSTARVSQTIKKLERRIGAPLFERTSRRVELTPIGRVLSDELRPAYQQIHDAIDRATAAACGGCERLRVGFIGAATGKFVLEVAEVFRAEHPNCEVQFHEKQFGAGLGPLRGGEFDMLLAAVPVFGAREADLTCGSVLFEGDRMLAVSARHPFARRPSVSFADLAATKVLRTTQAVPDYWDHALVPQHTPEGRPVERGPSFATAQEMLALVGAGFGAYPVPIQATSYHARPDVAYVPIHDAPPYQWRLVWLSAAETANVRAFDQAAATLAEARRT</sequence>
<evidence type="ECO:0000256" key="4">
    <source>
        <dbReference type="ARBA" id="ARBA00023163"/>
    </source>
</evidence>
<name>A0A561SP62_9PSEU</name>
<dbReference type="AlphaFoldDB" id="A0A561SP62"/>
<comment type="similarity">
    <text evidence="1">Belongs to the LysR transcriptional regulatory family.</text>
</comment>
<keyword evidence="7" id="KW-1185">Reference proteome</keyword>
<organism evidence="6 7">
    <name type="scientific">Pseudonocardia hierapolitana</name>
    <dbReference type="NCBI Taxonomy" id="1128676"/>
    <lineage>
        <taxon>Bacteria</taxon>
        <taxon>Bacillati</taxon>
        <taxon>Actinomycetota</taxon>
        <taxon>Actinomycetes</taxon>
        <taxon>Pseudonocardiales</taxon>
        <taxon>Pseudonocardiaceae</taxon>
        <taxon>Pseudonocardia</taxon>
    </lineage>
</organism>
<evidence type="ECO:0000313" key="6">
    <source>
        <dbReference type="EMBL" id="TWF76623.1"/>
    </source>
</evidence>
<dbReference type="FunFam" id="1.10.10.10:FF:000001">
    <property type="entry name" value="LysR family transcriptional regulator"/>
    <property type="match status" value="1"/>
</dbReference>